<keyword evidence="2 5" id="KW-0547">Nucleotide-binding</keyword>
<evidence type="ECO:0000256" key="7">
    <source>
        <dbReference type="SAM" id="MobiDB-lite"/>
    </source>
</evidence>
<dbReference type="PANTHER" id="PTHR44329">
    <property type="entry name" value="SERINE/THREONINE-PROTEIN KINASE TNNI3K-RELATED"/>
    <property type="match status" value="1"/>
</dbReference>
<dbReference type="Gene3D" id="1.10.510.10">
    <property type="entry name" value="Transferase(Phosphotransferase) domain 1"/>
    <property type="match status" value="1"/>
</dbReference>
<dbReference type="InterPro" id="IPR001245">
    <property type="entry name" value="Ser-Thr/Tyr_kinase_cat_dom"/>
</dbReference>
<dbReference type="InterPro" id="IPR008271">
    <property type="entry name" value="Ser/Thr_kinase_AS"/>
</dbReference>
<dbReference type="SMART" id="SM00220">
    <property type="entry name" value="S_TKc"/>
    <property type="match status" value="1"/>
</dbReference>
<evidence type="ECO:0000259" key="8">
    <source>
        <dbReference type="PROSITE" id="PS50011"/>
    </source>
</evidence>
<keyword evidence="4 5" id="KW-0067">ATP-binding</keyword>
<dbReference type="PRINTS" id="PR00109">
    <property type="entry name" value="TYRKINASE"/>
</dbReference>
<dbReference type="InterPro" id="IPR017441">
    <property type="entry name" value="Protein_kinase_ATP_BS"/>
</dbReference>
<dbReference type="PROSITE" id="PS50011">
    <property type="entry name" value="PROTEIN_KINASE_DOM"/>
    <property type="match status" value="1"/>
</dbReference>
<evidence type="ECO:0000256" key="1">
    <source>
        <dbReference type="ARBA" id="ARBA00022527"/>
    </source>
</evidence>
<comment type="similarity">
    <text evidence="6">Belongs to the protein kinase superfamily.</text>
</comment>
<dbReference type="GO" id="GO:0005524">
    <property type="term" value="F:ATP binding"/>
    <property type="evidence" value="ECO:0007669"/>
    <property type="project" value="UniProtKB-UniRule"/>
</dbReference>
<dbReference type="CDD" id="cd13999">
    <property type="entry name" value="STKc_MAP3K-like"/>
    <property type="match status" value="1"/>
</dbReference>
<feature type="region of interest" description="Disordered" evidence="7">
    <location>
        <begin position="253"/>
        <end position="290"/>
    </location>
</feature>
<dbReference type="Gene3D" id="3.30.200.20">
    <property type="entry name" value="Phosphorylase Kinase, domain 1"/>
    <property type="match status" value="1"/>
</dbReference>
<dbReference type="InterPro" id="IPR051681">
    <property type="entry name" value="Ser/Thr_Kinases-Pseudokinases"/>
</dbReference>
<dbReference type="SUPFAM" id="SSF56112">
    <property type="entry name" value="Protein kinase-like (PK-like)"/>
    <property type="match status" value="1"/>
</dbReference>
<evidence type="ECO:0000256" key="4">
    <source>
        <dbReference type="ARBA" id="ARBA00022840"/>
    </source>
</evidence>
<evidence type="ECO:0000256" key="3">
    <source>
        <dbReference type="ARBA" id="ARBA00022777"/>
    </source>
</evidence>
<dbReference type="PANTHER" id="PTHR44329:SF298">
    <property type="entry name" value="MIXED LINEAGE KINASE DOMAIN-LIKE PROTEIN"/>
    <property type="match status" value="1"/>
</dbReference>
<name>A0A6B2LBN8_9EUKA</name>
<proteinExistence type="inferred from homology"/>
<evidence type="ECO:0000256" key="6">
    <source>
        <dbReference type="RuleBase" id="RU000304"/>
    </source>
</evidence>
<evidence type="ECO:0000313" key="9">
    <source>
        <dbReference type="EMBL" id="NDV34436.1"/>
    </source>
</evidence>
<keyword evidence="3" id="KW-0808">Transferase</keyword>
<dbReference type="PROSITE" id="PS00108">
    <property type="entry name" value="PROTEIN_KINASE_ST"/>
    <property type="match status" value="1"/>
</dbReference>
<feature type="domain" description="Protein kinase" evidence="8">
    <location>
        <begin position="1"/>
        <end position="257"/>
    </location>
</feature>
<reference evidence="9" key="1">
    <citation type="journal article" date="2020" name="J. Eukaryot. Microbiol.">
        <title>De novo Sequencing, Assembly and Annotation of the Transcriptome for the Free-Living Testate Amoeba Arcella intermedia.</title>
        <authorList>
            <person name="Ribeiro G.M."/>
            <person name="Porfirio-Sousa A.L."/>
            <person name="Maurer-Alcala X.X."/>
            <person name="Katz L.A."/>
            <person name="Lahr D.J.G."/>
        </authorList>
    </citation>
    <scope>NUCLEOTIDE SEQUENCE</scope>
</reference>
<organism evidence="9">
    <name type="scientific">Arcella intermedia</name>
    <dbReference type="NCBI Taxonomy" id="1963864"/>
    <lineage>
        <taxon>Eukaryota</taxon>
        <taxon>Amoebozoa</taxon>
        <taxon>Tubulinea</taxon>
        <taxon>Elardia</taxon>
        <taxon>Arcellinida</taxon>
        <taxon>Sphaerothecina</taxon>
        <taxon>Arcellidae</taxon>
        <taxon>Arcella</taxon>
    </lineage>
</organism>
<dbReference type="PROSITE" id="PS00107">
    <property type="entry name" value="PROTEIN_KINASE_ATP"/>
    <property type="match status" value="1"/>
</dbReference>
<dbReference type="Pfam" id="PF07714">
    <property type="entry name" value="PK_Tyr_Ser-Thr"/>
    <property type="match status" value="1"/>
</dbReference>
<dbReference type="AlphaFoldDB" id="A0A6B2LBN8"/>
<keyword evidence="1 6" id="KW-0723">Serine/threonine-protein kinase</keyword>
<evidence type="ECO:0000256" key="5">
    <source>
        <dbReference type="PROSITE-ProRule" id="PRU10141"/>
    </source>
</evidence>
<dbReference type="InterPro" id="IPR011009">
    <property type="entry name" value="Kinase-like_dom_sf"/>
</dbReference>
<accession>A0A6B2LBN8</accession>
<keyword evidence="3" id="KW-0418">Kinase</keyword>
<dbReference type="GO" id="GO:0004674">
    <property type="term" value="F:protein serine/threonine kinase activity"/>
    <property type="evidence" value="ECO:0007669"/>
    <property type="project" value="UniProtKB-KW"/>
</dbReference>
<dbReference type="InterPro" id="IPR000719">
    <property type="entry name" value="Prot_kinase_dom"/>
</dbReference>
<feature type="binding site" evidence="5">
    <location>
        <position position="26"/>
    </location>
    <ligand>
        <name>ATP</name>
        <dbReference type="ChEBI" id="CHEBI:30616"/>
    </ligand>
</feature>
<protein>
    <recommendedName>
        <fullName evidence="8">Protein kinase domain-containing protein</fullName>
    </recommendedName>
</protein>
<sequence length="290" mass="32820">MGELIGHGSFANVYRGNFHDTEVAIKVIKFVSLKDMEKSLLEEAGLMVKLRHPHIVLFMGAGIKMPDLFIVTEFMANGSVRELLDKKEVLLEPEHIKKMCIEACKGMAFLHSRKIIHRDLKTHNLLVDKYWSVKVADFGLSRAMGDTDGTMTACGTPSWAAPEVLRRDHYSYKADVYSFGICLWEMNTRKRPYSNLKPYQVVIAVATDGLRPDIEGSIPSYFEKLIRVCWNDVPAERPDFPKLREMFEEVKCPEPKYSNPTYTKAAPDLQGSQSLPNLADKNGGSSKQFN</sequence>
<dbReference type="EMBL" id="GIBP01005467">
    <property type="protein sequence ID" value="NDV34436.1"/>
    <property type="molecule type" value="Transcribed_RNA"/>
</dbReference>
<evidence type="ECO:0000256" key="2">
    <source>
        <dbReference type="ARBA" id="ARBA00022741"/>
    </source>
</evidence>
<dbReference type="PIRSF" id="PIRSF000654">
    <property type="entry name" value="Integrin-linked_kinase"/>
    <property type="match status" value="1"/>
</dbReference>